<proteinExistence type="predicted"/>
<reference evidence="3 4" key="1">
    <citation type="submission" date="2018-03" db="EMBL/GenBank/DDBJ databases">
        <title>Genomic Encyclopedia of Archaeal and Bacterial Type Strains, Phase II (KMG-II): from individual species to whole genera.</title>
        <authorList>
            <person name="Goeker M."/>
        </authorList>
    </citation>
    <scope>NUCLEOTIDE SEQUENCE [LARGE SCALE GENOMIC DNA]</scope>
    <source>
        <strain evidence="3 4">DSM 45601</strain>
    </source>
</reference>
<evidence type="ECO:0000259" key="2">
    <source>
        <dbReference type="Pfam" id="PF13340"/>
    </source>
</evidence>
<organism evidence="3 4">
    <name type="scientific">Allonocardiopsis opalescens</name>
    <dbReference type="NCBI Taxonomy" id="1144618"/>
    <lineage>
        <taxon>Bacteria</taxon>
        <taxon>Bacillati</taxon>
        <taxon>Actinomycetota</taxon>
        <taxon>Actinomycetes</taxon>
        <taxon>Streptosporangiales</taxon>
        <taxon>Allonocardiopsis</taxon>
    </lineage>
</organism>
<dbReference type="PANTHER" id="PTHR46637">
    <property type="entry name" value="TIS1421-TRANSPOSASE PROTEIN A"/>
    <property type="match status" value="1"/>
</dbReference>
<dbReference type="AlphaFoldDB" id="A0A2T0Q7M1"/>
<dbReference type="Proteomes" id="UP000237846">
    <property type="component" value="Unassembled WGS sequence"/>
</dbReference>
<keyword evidence="4" id="KW-1185">Reference proteome</keyword>
<dbReference type="Pfam" id="PF13340">
    <property type="entry name" value="DUF4096"/>
    <property type="match status" value="1"/>
</dbReference>
<dbReference type="InterPro" id="IPR025161">
    <property type="entry name" value="IS402-like_dom"/>
</dbReference>
<dbReference type="InterPro" id="IPR052909">
    <property type="entry name" value="Transposase_6_like"/>
</dbReference>
<comment type="caution">
    <text evidence="3">The sequence shown here is derived from an EMBL/GenBank/DDBJ whole genome shotgun (WGS) entry which is preliminary data.</text>
</comment>
<protein>
    <submittedName>
        <fullName evidence="3">Putative transposase of IS4/5 family DUF4096</fullName>
    </submittedName>
</protein>
<accession>A0A2T0Q7M1</accession>
<evidence type="ECO:0000313" key="4">
    <source>
        <dbReference type="Proteomes" id="UP000237846"/>
    </source>
</evidence>
<gene>
    <name evidence="3" type="ORF">CLV72_103425</name>
</gene>
<dbReference type="PANTHER" id="PTHR46637:SF1">
    <property type="entry name" value="BLL5188 PROTEIN"/>
    <property type="match status" value="1"/>
</dbReference>
<sequence length="146" mass="15934">MDRLARRMVPDEMWEMARALMPPAPRRPQGGGRAAADERLVLTSIIYVLTSGCAWQQLPPHFGVTVPTAHRWYLRWTRADLWNRLRDAAAAPDAPPGLAEWTCAIAEAAATRLYATPTEAADGDPDCADPQTPPSAEPDPHAQPAS</sequence>
<feature type="domain" description="Insertion element IS402-like" evidence="2">
    <location>
        <begin position="10"/>
        <end position="85"/>
    </location>
</feature>
<name>A0A2T0Q7M1_9ACTN</name>
<dbReference type="OrthoDB" id="4338165at2"/>
<evidence type="ECO:0000313" key="3">
    <source>
        <dbReference type="EMBL" id="PRX99818.1"/>
    </source>
</evidence>
<feature type="region of interest" description="Disordered" evidence="1">
    <location>
        <begin position="115"/>
        <end position="146"/>
    </location>
</feature>
<evidence type="ECO:0000256" key="1">
    <source>
        <dbReference type="SAM" id="MobiDB-lite"/>
    </source>
</evidence>
<dbReference type="EMBL" id="PVZC01000003">
    <property type="protein sequence ID" value="PRX99818.1"/>
    <property type="molecule type" value="Genomic_DNA"/>
</dbReference>